<dbReference type="PANTHER" id="PTHR43761:SF1">
    <property type="entry name" value="D-ISOMER SPECIFIC 2-HYDROXYACID DEHYDROGENASE CATALYTIC DOMAIN-CONTAINING PROTEIN-RELATED"/>
    <property type="match status" value="1"/>
</dbReference>
<dbReference type="GO" id="GO:0016616">
    <property type="term" value="F:oxidoreductase activity, acting on the CH-OH group of donors, NAD or NADP as acceptor"/>
    <property type="evidence" value="ECO:0007669"/>
    <property type="project" value="InterPro"/>
</dbReference>
<dbReference type="EMBL" id="KQ964249">
    <property type="protein sequence ID" value="KXJ91883.1"/>
    <property type="molecule type" value="Genomic_DNA"/>
</dbReference>
<dbReference type="PANTHER" id="PTHR43761">
    <property type="entry name" value="D-ISOMER SPECIFIC 2-HYDROXYACID DEHYDROGENASE FAMILY PROTEIN (AFU_ORTHOLOGUE AFUA_1G13630)"/>
    <property type="match status" value="1"/>
</dbReference>
<dbReference type="SUPFAM" id="SSF52283">
    <property type="entry name" value="Formate/glycerate dehydrogenase catalytic domain-like"/>
    <property type="match status" value="1"/>
</dbReference>
<evidence type="ECO:0000313" key="7">
    <source>
        <dbReference type="EMBL" id="KXJ91883.1"/>
    </source>
</evidence>
<dbReference type="STRING" id="196109.A0A136J447"/>
<dbReference type="Proteomes" id="UP000070501">
    <property type="component" value="Unassembled WGS sequence"/>
</dbReference>
<evidence type="ECO:0000259" key="5">
    <source>
        <dbReference type="Pfam" id="PF00389"/>
    </source>
</evidence>
<dbReference type="Pfam" id="PF00389">
    <property type="entry name" value="2-Hacid_dh"/>
    <property type="match status" value="1"/>
</dbReference>
<dbReference type="InterPro" id="IPR006140">
    <property type="entry name" value="D-isomer_DH_NAD-bd"/>
</dbReference>
<dbReference type="Pfam" id="PF02826">
    <property type="entry name" value="2-Hacid_dh_C"/>
    <property type="match status" value="1"/>
</dbReference>
<dbReference type="SUPFAM" id="SSF51735">
    <property type="entry name" value="NAD(P)-binding Rossmann-fold domains"/>
    <property type="match status" value="1"/>
</dbReference>
<accession>A0A136J447</accession>
<evidence type="ECO:0000313" key="8">
    <source>
        <dbReference type="Proteomes" id="UP000070501"/>
    </source>
</evidence>
<organism evidence="7 8">
    <name type="scientific">Microdochium bolleyi</name>
    <dbReference type="NCBI Taxonomy" id="196109"/>
    <lineage>
        <taxon>Eukaryota</taxon>
        <taxon>Fungi</taxon>
        <taxon>Dikarya</taxon>
        <taxon>Ascomycota</taxon>
        <taxon>Pezizomycotina</taxon>
        <taxon>Sordariomycetes</taxon>
        <taxon>Xylariomycetidae</taxon>
        <taxon>Xylariales</taxon>
        <taxon>Microdochiaceae</taxon>
        <taxon>Microdochium</taxon>
    </lineage>
</organism>
<keyword evidence="8" id="KW-1185">Reference proteome</keyword>
<evidence type="ECO:0008006" key="9">
    <source>
        <dbReference type="Google" id="ProtNLM"/>
    </source>
</evidence>
<dbReference type="AlphaFoldDB" id="A0A136J447"/>
<evidence type="ECO:0000256" key="3">
    <source>
        <dbReference type="ARBA" id="ARBA00023027"/>
    </source>
</evidence>
<proteinExistence type="inferred from homology"/>
<dbReference type="InterPro" id="IPR006139">
    <property type="entry name" value="D-isomer_2_OHA_DH_cat_dom"/>
</dbReference>
<dbReference type="InterPro" id="IPR036291">
    <property type="entry name" value="NAD(P)-bd_dom_sf"/>
</dbReference>
<gene>
    <name evidence="7" type="ORF">Micbo1qcDRAFT_194879</name>
</gene>
<keyword evidence="3" id="KW-0520">NAD</keyword>
<comment type="similarity">
    <text evidence="1 4">Belongs to the D-isomer specific 2-hydroxyacid dehydrogenase family.</text>
</comment>
<name>A0A136J447_9PEZI</name>
<feature type="domain" description="D-isomer specific 2-hydroxyacid dehydrogenase NAD-binding" evidence="6">
    <location>
        <begin position="133"/>
        <end position="339"/>
    </location>
</feature>
<sequence>MATSAPPPPPRHAHDPAQKHFIIAALEASFVPVPSPLFPPDCGFTYELRSYPLTTPEQVPERIADADIAILSVLALPRHLLAPDVCPRLKHIAVVASGTDQVDKQACRERGIVVSNTPHCNTTSVAEHVIASYFATRRSLLLAHDFTQDGQWGKGGNAKSSFVLDGRGDGKPPRTCGSEVLGIVGYGGVGKKVEALARALGMTVLISGRKGDDPVATVEAGAAEDAGGGGGKGDGRTPFDTLLRTASVVVLCCPRTPETLDLISTRELSLMPPHALLINVARGGVVDEPALLAALRARQIAGYATDVFLTEPAHADNSALVLGKGNAEGLNILTTPHIAWCAEETNDAYNRALLDNLRGWLLDSGKPRYPVLSYD</sequence>
<keyword evidence="2 4" id="KW-0560">Oxidoreductase</keyword>
<evidence type="ECO:0000256" key="2">
    <source>
        <dbReference type="ARBA" id="ARBA00023002"/>
    </source>
</evidence>
<dbReference type="Gene3D" id="3.40.50.720">
    <property type="entry name" value="NAD(P)-binding Rossmann-like Domain"/>
    <property type="match status" value="2"/>
</dbReference>
<reference evidence="8" key="1">
    <citation type="submission" date="2016-02" db="EMBL/GenBank/DDBJ databases">
        <title>Draft genome sequence of Microdochium bolleyi, a fungal endophyte of beachgrass.</title>
        <authorList>
            <consortium name="DOE Joint Genome Institute"/>
            <person name="David A.S."/>
            <person name="May G."/>
            <person name="Haridas S."/>
            <person name="Lim J."/>
            <person name="Wang M."/>
            <person name="Labutti K."/>
            <person name="Lipzen A."/>
            <person name="Barry K."/>
            <person name="Grigoriev I.V."/>
        </authorList>
    </citation>
    <scope>NUCLEOTIDE SEQUENCE [LARGE SCALE GENOMIC DNA]</scope>
    <source>
        <strain evidence="8">J235TASD1</strain>
    </source>
</reference>
<dbReference type="GO" id="GO:0051287">
    <property type="term" value="F:NAD binding"/>
    <property type="evidence" value="ECO:0007669"/>
    <property type="project" value="InterPro"/>
</dbReference>
<dbReference type="InParanoid" id="A0A136J447"/>
<evidence type="ECO:0000256" key="1">
    <source>
        <dbReference type="ARBA" id="ARBA00005854"/>
    </source>
</evidence>
<dbReference type="InterPro" id="IPR050418">
    <property type="entry name" value="D-iso_2-hydroxyacid_DH_PdxB"/>
</dbReference>
<evidence type="ECO:0000256" key="4">
    <source>
        <dbReference type="RuleBase" id="RU003719"/>
    </source>
</evidence>
<dbReference type="OrthoDB" id="298012at2759"/>
<evidence type="ECO:0000259" key="6">
    <source>
        <dbReference type="Pfam" id="PF02826"/>
    </source>
</evidence>
<protein>
    <recommendedName>
        <fullName evidence="9">Glycerate dehydrogenase</fullName>
    </recommendedName>
</protein>
<feature type="domain" description="D-isomer specific 2-hydroxyacid dehydrogenase catalytic" evidence="5">
    <location>
        <begin position="54"/>
        <end position="360"/>
    </location>
</feature>